<dbReference type="InterPro" id="IPR012341">
    <property type="entry name" value="6hp_glycosidase-like_sf"/>
</dbReference>
<feature type="domain" description="Alpha-L-rhamnosidase six-hairpin glycosidase" evidence="1">
    <location>
        <begin position="354"/>
        <end position="610"/>
    </location>
</feature>
<dbReference type="InterPro" id="IPR008928">
    <property type="entry name" value="6-hairpin_glycosidase_sf"/>
</dbReference>
<dbReference type="Pfam" id="PF17389">
    <property type="entry name" value="Bac_rhamnosid6H"/>
    <property type="match status" value="1"/>
</dbReference>
<sequence length="755" mass="84286">MFRKAIPVWIEGHSCELNSICLFSAEFDAAEGAELIITANSFYKAYLNGEFVAFGPARAAHGYCRVDGIALGKRLRQGKNLLVVEAAGYNCRSFYSLDTPAFLQAEVRTESAVLACTGRDFTGRVFAERVRKVCRFSYQRAFSESYRFSRSPAEVYAAVAKGGKVVPAEGAEPLPRGVPYPQYESYVFRACGRGTFAVRNAPAPFRERYVTEKRLKIFPVSEFETFPAEYIGAFSYTPGRGRSARLLRAGEYALFSCGVLRTGFIRLSFCAAENSRVAVLFDEIAGKPPAVVDFTRNGCCAVIEYSVAKGGFSHTSFEPYTAKAIQVLVLSGKIADLRVSVVGFSNPDACRLRLSCSDVRLERIVEAARRTLADNAVDILTDCPSRERAGWLCDSFFSARSERLFTGENRTEQAFLENYALVPPLENLPEGMVPMCYPADFEDGTYIPNWAMWYLIELYDHTIRTGSRAAADAAVRKAEGLLRYFARFENEFGLLEDLEGWVFLEWSGANSAEFTKGVNFPSNMLYAKMLECTGRLYGKQELLEKAASLKVTVARLSFNGSFFEDNAVREDGRLVRKGHISETCQYYAFFSGVASPETHGKLFALLAKKFTPARDASRVGQGICKPNAFIGEYLRLIVLMRFGRRERAAKEFVQFFYRMARRTGTLWENSGTEGSLNHGFAAYAADLIVEYLCGFRGFRGNAVRIARIVPPCDCRIEIPTPCGPVRFVCEGTESFFDFPEGFYPEYEGEVAREAD</sequence>
<dbReference type="Proteomes" id="UP000824025">
    <property type="component" value="Unassembled WGS sequence"/>
</dbReference>
<evidence type="ECO:0000259" key="1">
    <source>
        <dbReference type="Pfam" id="PF17389"/>
    </source>
</evidence>
<accession>A0A9D2IHJ0</accession>
<comment type="caution">
    <text evidence="2">The sequence shown here is derived from an EMBL/GenBank/DDBJ whole genome shotgun (WGS) entry which is preliminary data.</text>
</comment>
<proteinExistence type="predicted"/>
<protein>
    <recommendedName>
        <fullName evidence="1">Alpha-L-rhamnosidase six-hairpin glycosidase domain-containing protein</fullName>
    </recommendedName>
</protein>
<dbReference type="Gene3D" id="2.60.120.260">
    <property type="entry name" value="Galactose-binding domain-like"/>
    <property type="match status" value="2"/>
</dbReference>
<dbReference type="Gene3D" id="1.50.10.10">
    <property type="match status" value="1"/>
</dbReference>
<dbReference type="PANTHER" id="PTHR34987">
    <property type="entry name" value="C, PUTATIVE (AFU_ORTHOLOGUE AFUA_3G02880)-RELATED"/>
    <property type="match status" value="1"/>
</dbReference>
<dbReference type="InterPro" id="IPR035396">
    <property type="entry name" value="Bac_rhamnosid6H"/>
</dbReference>
<name>A0A9D2IHJ0_9FIRM</name>
<organism evidence="2 3">
    <name type="scientific">Candidatus Borkfalkia avicola</name>
    <dbReference type="NCBI Taxonomy" id="2838503"/>
    <lineage>
        <taxon>Bacteria</taxon>
        <taxon>Bacillati</taxon>
        <taxon>Bacillota</taxon>
        <taxon>Clostridia</taxon>
        <taxon>Christensenellales</taxon>
        <taxon>Christensenellaceae</taxon>
        <taxon>Candidatus Borkfalkia</taxon>
    </lineage>
</organism>
<reference evidence="2" key="1">
    <citation type="journal article" date="2021" name="PeerJ">
        <title>Extensive microbial diversity within the chicken gut microbiome revealed by metagenomics and culture.</title>
        <authorList>
            <person name="Gilroy R."/>
            <person name="Ravi A."/>
            <person name="Getino M."/>
            <person name="Pursley I."/>
            <person name="Horton D.L."/>
            <person name="Alikhan N.F."/>
            <person name="Baker D."/>
            <person name="Gharbi K."/>
            <person name="Hall N."/>
            <person name="Watson M."/>
            <person name="Adriaenssens E.M."/>
            <person name="Foster-Nyarko E."/>
            <person name="Jarju S."/>
            <person name="Secka A."/>
            <person name="Antonio M."/>
            <person name="Oren A."/>
            <person name="Chaudhuri R.R."/>
            <person name="La Ragione R."/>
            <person name="Hildebrand F."/>
            <person name="Pallen M.J."/>
        </authorList>
    </citation>
    <scope>NUCLEOTIDE SEQUENCE</scope>
    <source>
        <strain evidence="2">CHK192-19661</strain>
    </source>
</reference>
<dbReference type="EMBL" id="DXCF01000012">
    <property type="protein sequence ID" value="HIZ09297.1"/>
    <property type="molecule type" value="Genomic_DNA"/>
</dbReference>
<dbReference type="SUPFAM" id="SSF48208">
    <property type="entry name" value="Six-hairpin glycosidases"/>
    <property type="match status" value="1"/>
</dbReference>
<evidence type="ECO:0000313" key="2">
    <source>
        <dbReference type="EMBL" id="HIZ09297.1"/>
    </source>
</evidence>
<reference evidence="2" key="2">
    <citation type="submission" date="2021-04" db="EMBL/GenBank/DDBJ databases">
        <authorList>
            <person name="Gilroy R."/>
        </authorList>
    </citation>
    <scope>NUCLEOTIDE SEQUENCE</scope>
    <source>
        <strain evidence="2">CHK192-19661</strain>
    </source>
</reference>
<evidence type="ECO:0000313" key="3">
    <source>
        <dbReference type="Proteomes" id="UP000824025"/>
    </source>
</evidence>
<dbReference type="AlphaFoldDB" id="A0A9D2IHJ0"/>
<dbReference type="GO" id="GO:0005975">
    <property type="term" value="P:carbohydrate metabolic process"/>
    <property type="evidence" value="ECO:0007669"/>
    <property type="project" value="InterPro"/>
</dbReference>
<gene>
    <name evidence="2" type="ORF">H9726_02295</name>
</gene>
<dbReference type="PANTHER" id="PTHR34987:SF2">
    <property type="entry name" value="B, PUTATIVE (AFU_ORTHOLOGUE AFUA_7G05040)-RELATED"/>
    <property type="match status" value="1"/>
</dbReference>